<evidence type="ECO:0000256" key="5">
    <source>
        <dbReference type="PROSITE-ProRule" id="PRU00277"/>
    </source>
</evidence>
<dbReference type="InterPro" id="IPR001179">
    <property type="entry name" value="PPIase_FKBP_dom"/>
</dbReference>
<dbReference type="PANTHER" id="PTHR43811:SF19">
    <property type="entry name" value="39 KDA FK506-BINDING NUCLEAR PROTEIN"/>
    <property type="match status" value="1"/>
</dbReference>
<sequence length="275" mass="31603">MLPFFTTFRLSIFNRLCLLAMVIWISSCTNPPQYQTLPDGSKWRLLAFGEQKAKLDSAELVYMDGLVLNRTGDTINEFYNEPFTKTDDELWWVLKAHFSGDSLEYVSASTDMLHPEKLGKDTLTYFLRIDRMRTLKQVRDDRFVELTKLDSIIRSDTVATYYTEYKGVYLRSLFTRDTATVREGREILLQYRGATLSGKVFDDSKRMEGPLRFVMGNENQVIAGIELALEKMHRKEKMRVIIPSWLAFGARGSAGGLVPPYTTVVYDLEVLQLGD</sequence>
<dbReference type="EMBL" id="JAAGVY010000053">
    <property type="protein sequence ID" value="NEN25415.1"/>
    <property type="molecule type" value="Genomic_DNA"/>
</dbReference>
<evidence type="ECO:0000256" key="3">
    <source>
        <dbReference type="ARBA" id="ARBA00023110"/>
    </source>
</evidence>
<feature type="domain" description="PPIase FKBP-type" evidence="8">
    <location>
        <begin position="184"/>
        <end position="274"/>
    </location>
</feature>
<accession>A0A7K3WXQ5</accession>
<dbReference type="PROSITE" id="PS50059">
    <property type="entry name" value="FKBP_PPIASE"/>
    <property type="match status" value="1"/>
</dbReference>
<evidence type="ECO:0000313" key="9">
    <source>
        <dbReference type="EMBL" id="NEN25415.1"/>
    </source>
</evidence>
<evidence type="ECO:0000256" key="1">
    <source>
        <dbReference type="ARBA" id="ARBA00000971"/>
    </source>
</evidence>
<dbReference type="RefSeq" id="WP_163286872.1">
    <property type="nucleotide sequence ID" value="NZ_JAAGVY010000053.1"/>
</dbReference>
<feature type="signal peptide" evidence="7">
    <location>
        <begin position="1"/>
        <end position="20"/>
    </location>
</feature>
<dbReference type="PANTHER" id="PTHR43811">
    <property type="entry name" value="FKBP-TYPE PEPTIDYL-PROLYL CIS-TRANS ISOMERASE FKPA"/>
    <property type="match status" value="1"/>
</dbReference>
<dbReference type="Pfam" id="PF00254">
    <property type="entry name" value="FKBP_C"/>
    <property type="match status" value="1"/>
</dbReference>
<keyword evidence="10" id="KW-1185">Reference proteome</keyword>
<dbReference type="AlphaFoldDB" id="A0A7K3WXQ5"/>
<evidence type="ECO:0000256" key="4">
    <source>
        <dbReference type="ARBA" id="ARBA00023235"/>
    </source>
</evidence>
<gene>
    <name evidence="9" type="ORF">G3O08_18110</name>
</gene>
<name>A0A7K3WXQ5_9FLAO</name>
<keyword evidence="7" id="KW-0732">Signal</keyword>
<evidence type="ECO:0000259" key="8">
    <source>
        <dbReference type="PROSITE" id="PS50059"/>
    </source>
</evidence>
<proteinExistence type="inferred from homology"/>
<dbReference type="EC" id="5.2.1.8" evidence="6"/>
<evidence type="ECO:0000256" key="6">
    <source>
        <dbReference type="RuleBase" id="RU003915"/>
    </source>
</evidence>
<dbReference type="Proteomes" id="UP000486602">
    <property type="component" value="Unassembled WGS sequence"/>
</dbReference>
<comment type="caution">
    <text evidence="9">The sequence shown here is derived from an EMBL/GenBank/DDBJ whole genome shotgun (WGS) entry which is preliminary data.</text>
</comment>
<dbReference type="Gene3D" id="3.10.50.40">
    <property type="match status" value="1"/>
</dbReference>
<keyword evidence="4 5" id="KW-0413">Isomerase</keyword>
<evidence type="ECO:0000313" key="10">
    <source>
        <dbReference type="Proteomes" id="UP000486602"/>
    </source>
</evidence>
<comment type="catalytic activity">
    <reaction evidence="1 5 6">
        <text>[protein]-peptidylproline (omega=180) = [protein]-peptidylproline (omega=0)</text>
        <dbReference type="Rhea" id="RHEA:16237"/>
        <dbReference type="Rhea" id="RHEA-COMP:10747"/>
        <dbReference type="Rhea" id="RHEA-COMP:10748"/>
        <dbReference type="ChEBI" id="CHEBI:83833"/>
        <dbReference type="ChEBI" id="CHEBI:83834"/>
        <dbReference type="EC" id="5.2.1.8"/>
    </reaction>
</comment>
<evidence type="ECO:0000256" key="2">
    <source>
        <dbReference type="ARBA" id="ARBA00006577"/>
    </source>
</evidence>
<dbReference type="SUPFAM" id="SSF54534">
    <property type="entry name" value="FKBP-like"/>
    <property type="match status" value="1"/>
</dbReference>
<feature type="chain" id="PRO_5029782020" description="Peptidyl-prolyl cis-trans isomerase" evidence="7">
    <location>
        <begin position="21"/>
        <end position="275"/>
    </location>
</feature>
<organism evidence="9 10">
    <name type="scientific">Cryomorpha ignava</name>
    <dbReference type="NCBI Taxonomy" id="101383"/>
    <lineage>
        <taxon>Bacteria</taxon>
        <taxon>Pseudomonadati</taxon>
        <taxon>Bacteroidota</taxon>
        <taxon>Flavobacteriia</taxon>
        <taxon>Flavobacteriales</taxon>
        <taxon>Cryomorphaceae</taxon>
        <taxon>Cryomorpha</taxon>
    </lineage>
</organism>
<evidence type="ECO:0000256" key="7">
    <source>
        <dbReference type="SAM" id="SignalP"/>
    </source>
</evidence>
<keyword evidence="3 5" id="KW-0697">Rotamase</keyword>
<reference evidence="9 10" key="1">
    <citation type="submission" date="2020-02" db="EMBL/GenBank/DDBJ databases">
        <title>Out from the shadows clarifying the taxonomy of the family Cryomorphaceae and related taxa by utilizing the GTDB taxonomic framework.</title>
        <authorList>
            <person name="Bowman J.P."/>
        </authorList>
    </citation>
    <scope>NUCLEOTIDE SEQUENCE [LARGE SCALE GENOMIC DNA]</scope>
    <source>
        <strain evidence="9 10">QSSC 1-22</strain>
    </source>
</reference>
<dbReference type="InterPro" id="IPR046357">
    <property type="entry name" value="PPIase_dom_sf"/>
</dbReference>
<comment type="similarity">
    <text evidence="2 6">Belongs to the FKBP-type PPIase family.</text>
</comment>
<protein>
    <recommendedName>
        <fullName evidence="6">Peptidyl-prolyl cis-trans isomerase</fullName>
        <ecNumber evidence="6">5.2.1.8</ecNumber>
    </recommendedName>
</protein>
<dbReference type="GO" id="GO:0003755">
    <property type="term" value="F:peptidyl-prolyl cis-trans isomerase activity"/>
    <property type="evidence" value="ECO:0007669"/>
    <property type="project" value="UniProtKB-UniRule"/>
</dbReference>